<keyword evidence="8 10" id="KW-0408">Iron</keyword>
<keyword evidence="9 10" id="KW-0376">Hydrogen peroxide</keyword>
<evidence type="ECO:0000256" key="4">
    <source>
        <dbReference type="ARBA" id="ARBA00022559"/>
    </source>
</evidence>
<feature type="binding site" description="axial binding residue" evidence="12">
    <location>
        <position position="419"/>
    </location>
    <ligand>
        <name>heme</name>
        <dbReference type="ChEBI" id="CHEBI:30413"/>
    </ligand>
    <ligandPart>
        <name>Fe</name>
        <dbReference type="ChEBI" id="CHEBI:18248"/>
    </ligandPart>
</feature>
<dbReference type="InterPro" id="IPR041399">
    <property type="entry name" value="Catalase_large_C"/>
</dbReference>
<evidence type="ECO:0000256" key="5">
    <source>
        <dbReference type="ARBA" id="ARBA00022617"/>
    </source>
</evidence>
<dbReference type="PRINTS" id="PR00067">
    <property type="entry name" value="CATALASE"/>
</dbReference>
<dbReference type="PANTHER" id="PTHR42821">
    <property type="entry name" value="CATALASE"/>
    <property type="match status" value="1"/>
</dbReference>
<keyword evidence="15" id="KW-0732">Signal</keyword>
<evidence type="ECO:0000256" key="12">
    <source>
        <dbReference type="PIRSR" id="PIRSR038927-2"/>
    </source>
</evidence>
<dbReference type="Proteomes" id="UP000800097">
    <property type="component" value="Unassembled WGS sequence"/>
</dbReference>
<dbReference type="PROSITE" id="PS51402">
    <property type="entry name" value="CATALASE_3"/>
    <property type="match status" value="1"/>
</dbReference>
<dbReference type="OrthoDB" id="6880011at2759"/>
<dbReference type="GO" id="GO:0004096">
    <property type="term" value="F:catalase activity"/>
    <property type="evidence" value="ECO:0007669"/>
    <property type="project" value="UniProtKB-UniRule"/>
</dbReference>
<comment type="function">
    <text evidence="14">Catalyzes the degradation of hydrogen peroxide (H(2)O(2)) generated by peroxisomal oxidases to water and oxygen, thereby protecting cells from the toxic effects of hydrogen peroxide.</text>
</comment>
<dbReference type="Gene3D" id="1.20.1370.20">
    <property type="match status" value="1"/>
</dbReference>
<dbReference type="InterPro" id="IPR002226">
    <property type="entry name" value="Catalase_haem_BS"/>
</dbReference>
<dbReference type="GO" id="GO:0006979">
    <property type="term" value="P:response to oxidative stress"/>
    <property type="evidence" value="ECO:0007669"/>
    <property type="project" value="InterPro"/>
</dbReference>
<dbReference type="SUPFAM" id="SSF56634">
    <property type="entry name" value="Heme-dependent catalase-like"/>
    <property type="match status" value="1"/>
</dbReference>
<dbReference type="SMART" id="SM01060">
    <property type="entry name" value="Catalase"/>
    <property type="match status" value="1"/>
</dbReference>
<feature type="signal peptide" evidence="15">
    <location>
        <begin position="1"/>
        <end position="20"/>
    </location>
</feature>
<dbReference type="GO" id="GO:0005829">
    <property type="term" value="C:cytosol"/>
    <property type="evidence" value="ECO:0007669"/>
    <property type="project" value="TreeGrafter"/>
</dbReference>
<reference evidence="17" key="1">
    <citation type="journal article" date="2020" name="Stud. Mycol.">
        <title>101 Dothideomycetes genomes: a test case for predicting lifestyles and emergence of pathogens.</title>
        <authorList>
            <person name="Haridas S."/>
            <person name="Albert R."/>
            <person name="Binder M."/>
            <person name="Bloem J."/>
            <person name="Labutti K."/>
            <person name="Salamov A."/>
            <person name="Andreopoulos B."/>
            <person name="Baker S."/>
            <person name="Barry K."/>
            <person name="Bills G."/>
            <person name="Bluhm B."/>
            <person name="Cannon C."/>
            <person name="Castanera R."/>
            <person name="Culley D."/>
            <person name="Daum C."/>
            <person name="Ezra D."/>
            <person name="Gonzalez J."/>
            <person name="Henrissat B."/>
            <person name="Kuo A."/>
            <person name="Liang C."/>
            <person name="Lipzen A."/>
            <person name="Lutzoni F."/>
            <person name="Magnuson J."/>
            <person name="Mondo S."/>
            <person name="Nolan M."/>
            <person name="Ohm R."/>
            <person name="Pangilinan J."/>
            <person name="Park H.-J."/>
            <person name="Ramirez L."/>
            <person name="Alfaro M."/>
            <person name="Sun H."/>
            <person name="Tritt A."/>
            <person name="Yoshinaga Y."/>
            <person name="Zwiers L.-H."/>
            <person name="Turgeon B."/>
            <person name="Goodwin S."/>
            <person name="Spatafora J."/>
            <person name="Crous P."/>
            <person name="Grigoriev I."/>
        </authorList>
    </citation>
    <scope>NUCLEOTIDE SEQUENCE</scope>
    <source>
        <strain evidence="17">CBS 379.55</strain>
    </source>
</reference>
<dbReference type="FunFam" id="2.40.180.10:FF:000003">
    <property type="entry name" value="Catalase"/>
    <property type="match status" value="1"/>
</dbReference>
<evidence type="ECO:0000256" key="11">
    <source>
        <dbReference type="PIRSR" id="PIRSR038927-1"/>
    </source>
</evidence>
<comment type="similarity">
    <text evidence="2 10 13">Belongs to the catalase family.</text>
</comment>
<dbReference type="EC" id="1.11.1.6" evidence="3 10"/>
<evidence type="ECO:0000256" key="9">
    <source>
        <dbReference type="ARBA" id="ARBA00023324"/>
    </source>
</evidence>
<dbReference type="InterPro" id="IPR024708">
    <property type="entry name" value="Catalase_AS"/>
</dbReference>
<dbReference type="InterPro" id="IPR029062">
    <property type="entry name" value="Class_I_gatase-like"/>
</dbReference>
<evidence type="ECO:0000256" key="1">
    <source>
        <dbReference type="ARBA" id="ARBA00001971"/>
    </source>
</evidence>
<dbReference type="PIRSF" id="PIRSF038927">
    <property type="entry name" value="Catalase_clade2"/>
    <property type="match status" value="1"/>
</dbReference>
<evidence type="ECO:0000256" key="8">
    <source>
        <dbReference type="ARBA" id="ARBA00023004"/>
    </source>
</evidence>
<dbReference type="GO" id="GO:0046872">
    <property type="term" value="F:metal ion binding"/>
    <property type="evidence" value="ECO:0007669"/>
    <property type="project" value="UniProtKB-KW"/>
</dbReference>
<organism evidence="17 18">
    <name type="scientific">Westerdykella ornata</name>
    <dbReference type="NCBI Taxonomy" id="318751"/>
    <lineage>
        <taxon>Eukaryota</taxon>
        <taxon>Fungi</taxon>
        <taxon>Dikarya</taxon>
        <taxon>Ascomycota</taxon>
        <taxon>Pezizomycotina</taxon>
        <taxon>Dothideomycetes</taxon>
        <taxon>Pleosporomycetidae</taxon>
        <taxon>Pleosporales</taxon>
        <taxon>Sporormiaceae</taxon>
        <taxon>Westerdykella</taxon>
    </lineage>
</organism>
<proteinExistence type="inferred from homology"/>
<accession>A0A6A6J697</accession>
<feature type="active site" evidence="11">
    <location>
        <position position="114"/>
    </location>
</feature>
<dbReference type="InterPro" id="IPR018028">
    <property type="entry name" value="Catalase"/>
</dbReference>
<dbReference type="PROSITE" id="PS00438">
    <property type="entry name" value="CATALASE_2"/>
    <property type="match status" value="1"/>
</dbReference>
<evidence type="ECO:0000256" key="7">
    <source>
        <dbReference type="ARBA" id="ARBA00023002"/>
    </source>
</evidence>
<evidence type="ECO:0000256" key="13">
    <source>
        <dbReference type="RuleBase" id="RU000498"/>
    </source>
</evidence>
<evidence type="ECO:0000256" key="3">
    <source>
        <dbReference type="ARBA" id="ARBA00012314"/>
    </source>
</evidence>
<dbReference type="InterPro" id="IPR043156">
    <property type="entry name" value="Catalase_clade2_helical"/>
</dbReference>
<evidence type="ECO:0000256" key="6">
    <source>
        <dbReference type="ARBA" id="ARBA00022723"/>
    </source>
</evidence>
<dbReference type="AlphaFoldDB" id="A0A6A6J697"/>
<evidence type="ECO:0000256" key="15">
    <source>
        <dbReference type="SAM" id="SignalP"/>
    </source>
</evidence>
<evidence type="ECO:0000259" key="16">
    <source>
        <dbReference type="SMART" id="SM01060"/>
    </source>
</evidence>
<dbReference type="GO" id="GO:0042744">
    <property type="term" value="P:hydrogen peroxide catabolic process"/>
    <property type="evidence" value="ECO:0007669"/>
    <property type="project" value="UniProtKB-UniRule"/>
</dbReference>
<keyword evidence="18" id="KW-1185">Reference proteome</keyword>
<dbReference type="RefSeq" id="XP_033649202.1">
    <property type="nucleotide sequence ID" value="XM_033799378.1"/>
</dbReference>
<keyword evidence="4 10" id="KW-0575">Peroxidase</keyword>
<evidence type="ECO:0000256" key="2">
    <source>
        <dbReference type="ARBA" id="ARBA00005329"/>
    </source>
</evidence>
<sequence>MVLSTLLLAGLTAIINVGSAACPYMDNGYSTQDIPADHPHIRRDDADPPRTDNYLSKYEIDDSDTYMTSDVGGPFSDQESLSAGVRGPTLLEDFIFRQKIMHFDHERVPERAVHARGAGAHGVFTSYADWSNITGASFLSSPGKETHVFIRFSTVAGSRGSADTARDVHGFAVRFYTDEGNYDIVGNNIPVFFIQDAIKFPDLVHAVKPEPDREIPQAASAHDTFYDFVSQQPSALHTLFWAMSGHGTVRGYPFMHGWGVHTFRFVTDDGKSKLVKFRFRTLQGQAALVWEEAQVAAGKDADFHRRDLWDAIEKGRYPEWELELRWFSRLYKADNLPEQFEAQIMDEEDQLRFGFDLLDPTKFVPEDLVPFTPLGKLTLNRNPRNYFAETEQIMYQPGHIVRGVDFTNDPLLQGRLFSYLDTQLNRNGGPNFEQLPINQPRIPWHNNNRDGAGQMFIPLNTAAYSPNVLNEGSPRQANQTTGRGFFTTPDRATSGRLVRTVSPTFTNVWSQPRLFYNSLHRTEQQFLINALRFEIAQLKSSIVKNNILIQLNRVSHDVAKRVADVLGMATPTPDPTFYTNNKTIGVSIVEKPLDKIDGLKVGYLTTNTANDARKEALKGELGVMNVDLVVVAEFLNEGVNQTYSTSDASQFDAIIVGAGTDTLFTNAAPNCGNTTGAACALYPVGRPLQILVDGYRWGKPVGAVESKSAALPAANIPANTPGVYADVTAKDIEDGLKTFKFLDRFPLDRASSS</sequence>
<dbReference type="GeneID" id="54552553"/>
<comment type="function">
    <text evidence="10">Occurs in almost all aerobically respiring organisms and serves to protect cells from the toxic effects of hydrogen peroxide.</text>
</comment>
<evidence type="ECO:0000256" key="14">
    <source>
        <dbReference type="RuleBase" id="RU004142"/>
    </source>
</evidence>
<name>A0A6A6J697_WESOR</name>
<dbReference type="Pfam" id="PF06628">
    <property type="entry name" value="Catalase-rel"/>
    <property type="match status" value="1"/>
</dbReference>
<dbReference type="InterPro" id="IPR010582">
    <property type="entry name" value="Catalase_immune_responsive"/>
</dbReference>
<dbReference type="PANTHER" id="PTHR42821:SF3">
    <property type="entry name" value="CATALASE B"/>
    <property type="match status" value="1"/>
</dbReference>
<keyword evidence="7 10" id="KW-0560">Oxidoreductase</keyword>
<comment type="catalytic activity">
    <reaction evidence="10 13">
        <text>2 H2O2 = O2 + 2 H2O</text>
        <dbReference type="Rhea" id="RHEA:20309"/>
        <dbReference type="ChEBI" id="CHEBI:15377"/>
        <dbReference type="ChEBI" id="CHEBI:15379"/>
        <dbReference type="ChEBI" id="CHEBI:16240"/>
        <dbReference type="EC" id="1.11.1.6"/>
    </reaction>
</comment>
<dbReference type="InterPro" id="IPR024712">
    <property type="entry name" value="Catalase_clade2"/>
</dbReference>
<dbReference type="Gene3D" id="3.40.50.880">
    <property type="match status" value="1"/>
</dbReference>
<feature type="active site" evidence="11">
    <location>
        <position position="187"/>
    </location>
</feature>
<dbReference type="Pfam" id="PF18011">
    <property type="entry name" value="Catalase_C"/>
    <property type="match status" value="1"/>
</dbReference>
<protein>
    <recommendedName>
        <fullName evidence="3 10">Catalase</fullName>
        <ecNumber evidence="3 10">1.11.1.6</ecNumber>
    </recommendedName>
</protein>
<dbReference type="PROSITE" id="PS00437">
    <property type="entry name" value="CATALASE_1"/>
    <property type="match status" value="1"/>
</dbReference>
<keyword evidence="5 10" id="KW-0349">Heme</keyword>
<evidence type="ECO:0000313" key="17">
    <source>
        <dbReference type="EMBL" id="KAF2271663.1"/>
    </source>
</evidence>
<feature type="domain" description="Catalase core" evidence="16">
    <location>
        <begin position="68"/>
        <end position="473"/>
    </location>
</feature>
<gene>
    <name evidence="17" type="ORF">EI97DRAFT_437617</name>
</gene>
<comment type="cofactor">
    <cofactor evidence="1 10 12">
        <name>heme</name>
        <dbReference type="ChEBI" id="CHEBI:30413"/>
    </cofactor>
</comment>
<keyword evidence="6 10" id="KW-0479">Metal-binding</keyword>
<dbReference type="Pfam" id="PF00199">
    <property type="entry name" value="Catalase"/>
    <property type="match status" value="1"/>
</dbReference>
<dbReference type="EMBL" id="ML986535">
    <property type="protein sequence ID" value="KAF2271663.1"/>
    <property type="molecule type" value="Genomic_DNA"/>
</dbReference>
<dbReference type="InterPro" id="IPR011614">
    <property type="entry name" value="Catalase_core"/>
</dbReference>
<dbReference type="InterPro" id="IPR020835">
    <property type="entry name" value="Catalase_sf"/>
</dbReference>
<dbReference type="CDD" id="cd03132">
    <property type="entry name" value="GATase1_catalase"/>
    <property type="match status" value="1"/>
</dbReference>
<evidence type="ECO:0000256" key="10">
    <source>
        <dbReference type="PIRNR" id="PIRNR038927"/>
    </source>
</evidence>
<feature type="chain" id="PRO_5025635378" description="Catalase" evidence="15">
    <location>
        <begin position="21"/>
        <end position="753"/>
    </location>
</feature>
<dbReference type="GO" id="GO:0020037">
    <property type="term" value="F:heme binding"/>
    <property type="evidence" value="ECO:0007669"/>
    <property type="project" value="UniProtKB-UniRule"/>
</dbReference>
<evidence type="ECO:0000313" key="18">
    <source>
        <dbReference type="Proteomes" id="UP000800097"/>
    </source>
</evidence>
<dbReference type="Gene3D" id="2.40.180.10">
    <property type="entry name" value="Catalase core domain"/>
    <property type="match status" value="1"/>
</dbReference>